<sequence>MISLRCLAFLAAGVVGQDCSGKGVTWGPGIGPPPAGCGSGTSGSGATGATCTNPTCSSPPCAAPLLGDVGCTTVSGVETYNHELLSAGQEIASNAHIFGPFEAGFTSQQQSIIENWGCSDASVAYDTEGGTDIGTAESKVSHLCNIELPRIVGNTYYGVVGPCGGHTGDYHFHRSFSCLYSQTGGHSTKVGVIAGHNIYGKWEDYDNQRLPLLDACGAHIGPTPESSTAVYHYHAQDKAPFTVGCHGPSASGGLVSVATCRSLYSDCDNDGGSGTTIQTKTGSISYDRFCPCFDATGSNMGTNIQELPALSSTEIYYTVDSSGVSSTAASSGTTAASTTGAAQGSARTSTVAFADTSAASGLTWTFGIFALSKKFGWRLLQRKTAAVSSFPMISLRCLAFLAAGVVGQDCSGQGVTWGPGIGPPPAGCGSGTSGSGATGATCTNPTCSSPPCAAPLLGDVGCTTVSGVETYNHELLSAGQEIASNAHIYGPFEAGFTSQQQSIIENWGCSDASVAYDTEGGTDIGTAESKVSHLCNIELPRIVGNTYYGVVGPCGGHTGDYHFHRSFSCLYSQTGGHSTKVGVIAGHNIYGKWEDYDNQRLPLLDACGAHIGPTPESSTAVYHYHAQDKAPFTVGCHGPSASGGLVSVATCRSLYSDCDNDGGSDTTIQTKTGSISYDRFCPCFDATGSNMGTNIQELPALSSTEIYYTVDSNATTSSTTLLGASIDDASRWGFSALLLTAWMSTAHGAQGWRSNQKFLRSLQTHPERAMGGRQSKPEERAPAPSLEDAAGNIDKKIEEIEEKIQKAQEEAKQYVAQQSTNATAKARAMQALKRKKMLEQQRDQLVNTHFNVENMRIQQDQAEINAQTVLAMKEANDKLKQQQKQMGVEDVEKLTDDIADMQAEMKDIQAALAASSSLGAGGEEEAEDELKALYAQQAQKEAEEAMAILAGGGGVPAPVAPTPAAPAAAKAAPVAS</sequence>
<dbReference type="PANTHER" id="PTHR22761:SF12">
    <property type="entry name" value="CHARGED MULTIVESICULAR BODY PROTEIN 5"/>
    <property type="match status" value="1"/>
</dbReference>
<dbReference type="PANTHER" id="PTHR22761">
    <property type="entry name" value="CHARGED MULTIVESICULAR BODY PROTEIN"/>
    <property type="match status" value="1"/>
</dbReference>
<feature type="compositionally biased region" description="Low complexity" evidence="3">
    <location>
        <begin position="965"/>
        <end position="976"/>
    </location>
</feature>
<evidence type="ECO:0000313" key="7">
    <source>
        <dbReference type="EMBL" id="CAL4789145.1"/>
    </source>
</evidence>
<comment type="caution">
    <text evidence="5">The sequence shown here is derived from an EMBL/GenBank/DDBJ whole genome shotgun (WGS) entry which is preliminary data.</text>
</comment>
<dbReference type="OrthoDB" id="197925at2759"/>
<feature type="compositionally biased region" description="Basic and acidic residues" evidence="3">
    <location>
        <begin position="765"/>
        <end position="781"/>
    </location>
</feature>
<accession>A0A9P1D1E2</accession>
<reference evidence="5" key="1">
    <citation type="submission" date="2022-10" db="EMBL/GenBank/DDBJ databases">
        <authorList>
            <person name="Chen Y."/>
            <person name="Dougan E. K."/>
            <person name="Chan C."/>
            <person name="Rhodes N."/>
            <person name="Thang M."/>
        </authorList>
    </citation>
    <scope>NUCLEOTIDE SEQUENCE</scope>
</reference>
<comment type="similarity">
    <text evidence="1">Belongs to the SNF7 family.</text>
</comment>
<dbReference type="EMBL" id="CAMXCT010003001">
    <property type="protein sequence ID" value="CAI4001833.1"/>
    <property type="molecule type" value="Genomic_DNA"/>
</dbReference>
<name>A0A9P1D1E2_9DINO</name>
<organism evidence="5">
    <name type="scientific">Cladocopium goreaui</name>
    <dbReference type="NCBI Taxonomy" id="2562237"/>
    <lineage>
        <taxon>Eukaryota</taxon>
        <taxon>Sar</taxon>
        <taxon>Alveolata</taxon>
        <taxon>Dinophyceae</taxon>
        <taxon>Suessiales</taxon>
        <taxon>Symbiodiniaceae</taxon>
        <taxon>Cladocopium</taxon>
    </lineage>
</organism>
<proteinExistence type="inferred from homology"/>
<dbReference type="EMBL" id="CAMXCT030003001">
    <property type="protein sequence ID" value="CAL4789145.1"/>
    <property type="molecule type" value="Genomic_DNA"/>
</dbReference>
<feature type="region of interest" description="Disordered" evidence="3">
    <location>
        <begin position="765"/>
        <end position="791"/>
    </location>
</feature>
<feature type="signal peptide" evidence="4">
    <location>
        <begin position="1"/>
        <end position="16"/>
    </location>
</feature>
<evidence type="ECO:0000256" key="2">
    <source>
        <dbReference type="ARBA" id="ARBA00023054"/>
    </source>
</evidence>
<dbReference type="EMBL" id="CAMXCT020003001">
    <property type="protein sequence ID" value="CAL1155208.1"/>
    <property type="molecule type" value="Genomic_DNA"/>
</dbReference>
<dbReference type="GO" id="GO:0032511">
    <property type="term" value="P:late endosome to vacuole transport via multivesicular body sorting pathway"/>
    <property type="evidence" value="ECO:0007669"/>
    <property type="project" value="TreeGrafter"/>
</dbReference>
<dbReference type="AlphaFoldDB" id="A0A9P1D1E2"/>
<evidence type="ECO:0000256" key="4">
    <source>
        <dbReference type="SAM" id="SignalP"/>
    </source>
</evidence>
<protein>
    <submittedName>
        <fullName evidence="7">YHYH domain</fullName>
    </submittedName>
</protein>
<keyword evidence="8" id="KW-1185">Reference proteome</keyword>
<dbReference type="Proteomes" id="UP001152797">
    <property type="component" value="Unassembled WGS sequence"/>
</dbReference>
<keyword evidence="2" id="KW-0175">Coiled coil</keyword>
<keyword evidence="4" id="KW-0732">Signal</keyword>
<dbReference type="GO" id="GO:0006900">
    <property type="term" value="P:vesicle budding from membrane"/>
    <property type="evidence" value="ECO:0007669"/>
    <property type="project" value="TreeGrafter"/>
</dbReference>
<evidence type="ECO:0000313" key="8">
    <source>
        <dbReference type="Proteomes" id="UP001152797"/>
    </source>
</evidence>
<reference evidence="6" key="2">
    <citation type="submission" date="2024-04" db="EMBL/GenBank/DDBJ databases">
        <authorList>
            <person name="Chen Y."/>
            <person name="Shah S."/>
            <person name="Dougan E. K."/>
            <person name="Thang M."/>
            <person name="Chan C."/>
        </authorList>
    </citation>
    <scope>NUCLEOTIDE SEQUENCE [LARGE SCALE GENOMIC DNA]</scope>
</reference>
<evidence type="ECO:0000313" key="5">
    <source>
        <dbReference type="EMBL" id="CAI4001833.1"/>
    </source>
</evidence>
<dbReference type="Gene3D" id="1.10.287.1060">
    <property type="entry name" value="ESAT-6-like"/>
    <property type="match status" value="1"/>
</dbReference>
<dbReference type="Pfam" id="PF03357">
    <property type="entry name" value="Snf7"/>
    <property type="match status" value="1"/>
</dbReference>
<gene>
    <name evidence="5" type="ORF">C1SCF055_LOCUS27838</name>
</gene>
<evidence type="ECO:0000256" key="3">
    <source>
        <dbReference type="SAM" id="MobiDB-lite"/>
    </source>
</evidence>
<feature type="region of interest" description="Disordered" evidence="3">
    <location>
        <begin position="953"/>
        <end position="976"/>
    </location>
</feature>
<feature type="chain" id="PRO_5043270930" evidence="4">
    <location>
        <begin position="17"/>
        <end position="976"/>
    </location>
</feature>
<dbReference type="GO" id="GO:0005771">
    <property type="term" value="C:multivesicular body"/>
    <property type="evidence" value="ECO:0007669"/>
    <property type="project" value="TreeGrafter"/>
</dbReference>
<evidence type="ECO:0000313" key="6">
    <source>
        <dbReference type="EMBL" id="CAL1155208.1"/>
    </source>
</evidence>
<dbReference type="InterPro" id="IPR005024">
    <property type="entry name" value="Snf7_fam"/>
</dbReference>
<evidence type="ECO:0000256" key="1">
    <source>
        <dbReference type="ARBA" id="ARBA00006190"/>
    </source>
</evidence>